<sequence>MKIKKIEKQKAEFRRNSFKIRLWKNQKNGRPKFGDVVPELIFEYRMVDVEKTVKELVEEDVEATAQVEADGQPRNVTQTLKRTSKKSGKQYKRSKNSEP</sequence>
<accession>A0A7C8KFN5</accession>
<dbReference type="OrthoDB" id="5423570at2759"/>
<protein>
    <submittedName>
        <fullName evidence="2">Uncharacterized protein</fullName>
    </submittedName>
</protein>
<proteinExistence type="predicted"/>
<organism evidence="2 3">
    <name type="scientific">Orbilia oligospora</name>
    <name type="common">Nematode-trapping fungus</name>
    <name type="synonym">Arthrobotrys oligospora</name>
    <dbReference type="NCBI Taxonomy" id="2813651"/>
    <lineage>
        <taxon>Eukaryota</taxon>
        <taxon>Fungi</taxon>
        <taxon>Dikarya</taxon>
        <taxon>Ascomycota</taxon>
        <taxon>Pezizomycotina</taxon>
        <taxon>Orbiliomycetes</taxon>
        <taxon>Orbiliales</taxon>
        <taxon>Orbiliaceae</taxon>
        <taxon>Orbilia</taxon>
    </lineage>
</organism>
<comment type="caution">
    <text evidence="2">The sequence shown here is derived from an EMBL/GenBank/DDBJ whole genome shotgun (WGS) entry which is preliminary data.</text>
</comment>
<feature type="compositionally biased region" description="Basic residues" evidence="1">
    <location>
        <begin position="82"/>
        <end position="99"/>
    </location>
</feature>
<dbReference type="AlphaFoldDB" id="A0A7C8KFN5"/>
<name>A0A7C8KFN5_ORBOL</name>
<evidence type="ECO:0000256" key="1">
    <source>
        <dbReference type="SAM" id="MobiDB-lite"/>
    </source>
</evidence>
<dbReference type="Proteomes" id="UP000297595">
    <property type="component" value="Unassembled WGS sequence"/>
</dbReference>
<evidence type="ECO:0000313" key="3">
    <source>
        <dbReference type="Proteomes" id="UP000297595"/>
    </source>
</evidence>
<dbReference type="EMBL" id="SOZJ01000010">
    <property type="protein sequence ID" value="TGJ62248.1"/>
    <property type="molecule type" value="Genomic_DNA"/>
</dbReference>
<feature type="region of interest" description="Disordered" evidence="1">
    <location>
        <begin position="65"/>
        <end position="99"/>
    </location>
</feature>
<gene>
    <name evidence="2" type="ORF">EYR41_002227</name>
</gene>
<evidence type="ECO:0000313" key="2">
    <source>
        <dbReference type="EMBL" id="TGJ62248.1"/>
    </source>
</evidence>
<reference evidence="2 3" key="1">
    <citation type="submission" date="2019-03" db="EMBL/GenBank/DDBJ databases">
        <title>Nematode-trapping fungi genome.</title>
        <authorList>
            <person name="Vidal-Diez De Ulzurrun G."/>
        </authorList>
    </citation>
    <scope>NUCLEOTIDE SEQUENCE [LARGE SCALE GENOMIC DNA]</scope>
    <source>
        <strain evidence="2 3">TWF154</strain>
    </source>
</reference>